<evidence type="ECO:0000256" key="1">
    <source>
        <dbReference type="SAM" id="Phobius"/>
    </source>
</evidence>
<protein>
    <submittedName>
        <fullName evidence="2">DUF2069 domain-containing protein</fullName>
    </submittedName>
</protein>
<keyword evidence="3" id="KW-1185">Reference proteome</keyword>
<accession>A0ABS2HK73</accession>
<proteinExistence type="predicted"/>
<dbReference type="EMBL" id="JAFEUM010000003">
    <property type="protein sequence ID" value="MBM7036464.1"/>
    <property type="molecule type" value="Genomic_DNA"/>
</dbReference>
<organism evidence="2 3">
    <name type="scientific">Vibrio ulleungensis</name>
    <dbReference type="NCBI Taxonomy" id="2807619"/>
    <lineage>
        <taxon>Bacteria</taxon>
        <taxon>Pseudomonadati</taxon>
        <taxon>Pseudomonadota</taxon>
        <taxon>Gammaproteobacteria</taxon>
        <taxon>Vibrionales</taxon>
        <taxon>Vibrionaceae</taxon>
        <taxon>Vibrio</taxon>
    </lineage>
</organism>
<name>A0ABS2HK73_9VIBR</name>
<comment type="caution">
    <text evidence="2">The sequence shown here is derived from an EMBL/GenBank/DDBJ whole genome shotgun (WGS) entry which is preliminary data.</text>
</comment>
<keyword evidence="1" id="KW-0472">Membrane</keyword>
<feature type="transmembrane region" description="Helical" evidence="1">
    <location>
        <begin position="88"/>
        <end position="110"/>
    </location>
</feature>
<dbReference type="Proteomes" id="UP000809621">
    <property type="component" value="Unassembled WGS sequence"/>
</dbReference>
<feature type="transmembrane region" description="Helical" evidence="1">
    <location>
        <begin position="12"/>
        <end position="28"/>
    </location>
</feature>
<evidence type="ECO:0000313" key="2">
    <source>
        <dbReference type="EMBL" id="MBM7036464.1"/>
    </source>
</evidence>
<dbReference type="InterPro" id="IPR018643">
    <property type="entry name" value="DUF2069_membrane"/>
</dbReference>
<keyword evidence="1" id="KW-1133">Transmembrane helix</keyword>
<dbReference type="Pfam" id="PF09842">
    <property type="entry name" value="DUF2069"/>
    <property type="match status" value="1"/>
</dbReference>
<feature type="transmembrane region" description="Helical" evidence="1">
    <location>
        <begin position="34"/>
        <end position="55"/>
    </location>
</feature>
<evidence type="ECO:0000313" key="3">
    <source>
        <dbReference type="Proteomes" id="UP000809621"/>
    </source>
</evidence>
<sequence>MTSKPFLRLAQASYFALLMWVVLWHSYLSPHVEVGAFGVALFWTVPLLLPIPGILKQKAYTFAWANFILLLYFLHSLTMVYVDEGERWLAVVELALTTLAFTFCTLYSRLRGKELGLKIKKLSELKQEEDAYFANQRQSK</sequence>
<reference evidence="2 3" key="1">
    <citation type="submission" date="2021-02" db="EMBL/GenBank/DDBJ databases">
        <authorList>
            <person name="Park J.-S."/>
        </authorList>
    </citation>
    <scope>NUCLEOTIDE SEQUENCE [LARGE SCALE GENOMIC DNA]</scope>
    <source>
        <strain evidence="2 3">188UL20-2</strain>
    </source>
</reference>
<dbReference type="RefSeq" id="WP_205158050.1">
    <property type="nucleotide sequence ID" value="NZ_JAFEUM010000003.1"/>
</dbReference>
<feature type="transmembrane region" description="Helical" evidence="1">
    <location>
        <begin position="62"/>
        <end position="82"/>
    </location>
</feature>
<gene>
    <name evidence="2" type="ORF">JQC93_08590</name>
</gene>
<keyword evidence="1" id="KW-0812">Transmembrane</keyword>